<reference evidence="3" key="1">
    <citation type="submission" date="2016-06" db="EMBL/GenBank/DDBJ databases">
        <title>Parallel loss of symbiosis genes in relatives of nitrogen-fixing non-legume Parasponia.</title>
        <authorList>
            <person name="Van Velzen R."/>
            <person name="Holmer R."/>
            <person name="Bu F."/>
            <person name="Rutten L."/>
            <person name="Van Zeijl A."/>
            <person name="Liu W."/>
            <person name="Santuari L."/>
            <person name="Cao Q."/>
            <person name="Sharma T."/>
            <person name="Shen D."/>
            <person name="Roswanjaya Y."/>
            <person name="Wardhani T."/>
            <person name="Kalhor M.S."/>
            <person name="Jansen J."/>
            <person name="Van den Hoogen J."/>
            <person name="Gungor B."/>
            <person name="Hartog M."/>
            <person name="Hontelez J."/>
            <person name="Verver J."/>
            <person name="Yang W.-C."/>
            <person name="Schijlen E."/>
            <person name="Repin R."/>
            <person name="Schilthuizen M."/>
            <person name="Schranz E."/>
            <person name="Heidstra R."/>
            <person name="Miyata K."/>
            <person name="Fedorova E."/>
            <person name="Kohlen W."/>
            <person name="Bisseling T."/>
            <person name="Smit S."/>
            <person name="Geurts R."/>
        </authorList>
    </citation>
    <scope>NUCLEOTIDE SEQUENCE [LARGE SCALE GENOMIC DNA]</scope>
    <source>
        <strain evidence="3">cv. WU1-14</strain>
    </source>
</reference>
<feature type="signal peptide" evidence="1">
    <location>
        <begin position="1"/>
        <end position="18"/>
    </location>
</feature>
<sequence length="156" mass="18051">MPLMFLLIWTFDFPTLIFYPNQLQYLFKHSKKDEASDLVAHPHSSKSSTKARWVKLGPPLKILIPFISPGCSAFHKSLERISPHKTNRYGEMGSPWRMPLPGTILLQGFPFSMMVAEIVVTHYIIHLMKISGKLKLDRIIWITSIRDDHTLFPYQS</sequence>
<dbReference type="OrthoDB" id="10678007at2759"/>
<comment type="caution">
    <text evidence="2">The sequence shown here is derived from an EMBL/GenBank/DDBJ whole genome shotgun (WGS) entry which is preliminary data.</text>
</comment>
<accession>A0A2P5AIT1</accession>
<keyword evidence="3" id="KW-1185">Reference proteome</keyword>
<feature type="chain" id="PRO_5015120743" evidence="1">
    <location>
        <begin position="19"/>
        <end position="156"/>
    </location>
</feature>
<dbReference type="AlphaFoldDB" id="A0A2P5AIT1"/>
<name>A0A2P5AIT1_PARAD</name>
<evidence type="ECO:0000313" key="2">
    <source>
        <dbReference type="EMBL" id="PON36421.1"/>
    </source>
</evidence>
<dbReference type="EMBL" id="JXTB01000570">
    <property type="protein sequence ID" value="PON36421.1"/>
    <property type="molecule type" value="Genomic_DNA"/>
</dbReference>
<evidence type="ECO:0000256" key="1">
    <source>
        <dbReference type="SAM" id="SignalP"/>
    </source>
</evidence>
<protein>
    <submittedName>
        <fullName evidence="2">Uncharacterized protein</fullName>
    </submittedName>
</protein>
<keyword evidence="1" id="KW-0732">Signal</keyword>
<proteinExistence type="predicted"/>
<gene>
    <name evidence="2" type="ORF">PanWU01x14_328610</name>
</gene>
<evidence type="ECO:0000313" key="3">
    <source>
        <dbReference type="Proteomes" id="UP000237105"/>
    </source>
</evidence>
<dbReference type="Proteomes" id="UP000237105">
    <property type="component" value="Unassembled WGS sequence"/>
</dbReference>
<organism evidence="2 3">
    <name type="scientific">Parasponia andersonii</name>
    <name type="common">Sponia andersonii</name>
    <dbReference type="NCBI Taxonomy" id="3476"/>
    <lineage>
        <taxon>Eukaryota</taxon>
        <taxon>Viridiplantae</taxon>
        <taxon>Streptophyta</taxon>
        <taxon>Embryophyta</taxon>
        <taxon>Tracheophyta</taxon>
        <taxon>Spermatophyta</taxon>
        <taxon>Magnoliopsida</taxon>
        <taxon>eudicotyledons</taxon>
        <taxon>Gunneridae</taxon>
        <taxon>Pentapetalae</taxon>
        <taxon>rosids</taxon>
        <taxon>fabids</taxon>
        <taxon>Rosales</taxon>
        <taxon>Cannabaceae</taxon>
        <taxon>Parasponia</taxon>
    </lineage>
</organism>